<dbReference type="InterPro" id="IPR036386">
    <property type="entry name" value="HscB_C_sf"/>
</dbReference>
<dbReference type="InterPro" id="IPR004640">
    <property type="entry name" value="HscB"/>
</dbReference>
<evidence type="ECO:0000256" key="2">
    <source>
        <dbReference type="ARBA" id="ARBA00023186"/>
    </source>
</evidence>
<dbReference type="Pfam" id="PF07743">
    <property type="entry name" value="HSCB_C"/>
    <property type="match status" value="1"/>
</dbReference>
<dbReference type="GO" id="GO:0051259">
    <property type="term" value="P:protein complex oligomerization"/>
    <property type="evidence" value="ECO:0007669"/>
    <property type="project" value="InterPro"/>
</dbReference>
<evidence type="ECO:0000256" key="1">
    <source>
        <dbReference type="ARBA" id="ARBA00010476"/>
    </source>
</evidence>
<dbReference type="RefSeq" id="WP_013631696.1">
    <property type="nucleotide sequence ID" value="NC_015177.1"/>
</dbReference>
<evidence type="ECO:0000259" key="4">
    <source>
        <dbReference type="PROSITE" id="PS50076"/>
    </source>
</evidence>
<name>F0S7G9_PSESL</name>
<evidence type="ECO:0000313" key="5">
    <source>
        <dbReference type="EMBL" id="ADY51194.1"/>
    </source>
</evidence>
<accession>F0S7G9</accession>
<gene>
    <name evidence="5" type="ordered locus">Pedsa_0617</name>
</gene>
<dbReference type="SUPFAM" id="SSF46565">
    <property type="entry name" value="Chaperone J-domain"/>
    <property type="match status" value="1"/>
</dbReference>
<protein>
    <submittedName>
        <fullName evidence="5">Co-chaperone Hsc20</fullName>
    </submittedName>
</protein>
<dbReference type="GO" id="GO:0044571">
    <property type="term" value="P:[2Fe-2S] cluster assembly"/>
    <property type="evidence" value="ECO:0007669"/>
    <property type="project" value="InterPro"/>
</dbReference>
<dbReference type="Gene3D" id="1.20.1280.20">
    <property type="entry name" value="HscB, C-terminal domain"/>
    <property type="match status" value="1"/>
</dbReference>
<reference evidence="6" key="2">
    <citation type="submission" date="2011-02" db="EMBL/GenBank/DDBJ databases">
        <title>The complete genome of Pedobacter saltans DSM 12145.</title>
        <authorList>
            <consortium name="US DOE Joint Genome Institute (JGI-PGF)"/>
            <person name="Lucas S."/>
            <person name="Copeland A."/>
            <person name="Lapidus A."/>
            <person name="Bruce D."/>
            <person name="Goodwin L."/>
            <person name="Pitluck S."/>
            <person name="Kyrpides N."/>
            <person name="Mavromatis K."/>
            <person name="Pagani I."/>
            <person name="Ivanova N."/>
            <person name="Ovchinnikova G."/>
            <person name="Lu M."/>
            <person name="Detter J.C."/>
            <person name="Han C."/>
            <person name="Land M."/>
            <person name="Hauser L."/>
            <person name="Markowitz V."/>
            <person name="Cheng J.-F."/>
            <person name="Hugenholtz P."/>
            <person name="Woyke T."/>
            <person name="Wu D."/>
            <person name="Tindall B."/>
            <person name="Pomrenke H.G."/>
            <person name="Brambilla E."/>
            <person name="Klenk H.-P."/>
            <person name="Eisen J.A."/>
        </authorList>
    </citation>
    <scope>NUCLEOTIDE SEQUENCE [LARGE SCALE GENOMIC DNA]</scope>
    <source>
        <strain evidence="6">ATCC 51119 / DSM 12145 / JCM 21818 / LMG 10337 / NBRC 100064 / NCIMB 13643</strain>
    </source>
</reference>
<evidence type="ECO:0000313" key="6">
    <source>
        <dbReference type="Proteomes" id="UP000000310"/>
    </source>
</evidence>
<dbReference type="PANTHER" id="PTHR14021">
    <property type="entry name" value="IRON-SULFUR CLUSTER CO-CHAPERONE PROTEIN HSCB"/>
    <property type="match status" value="1"/>
</dbReference>
<organism evidence="5 6">
    <name type="scientific">Pseudopedobacter saltans (strain ATCC 51119 / DSM 12145 / JCM 21818 / CCUG 39354 / LMG 10337 / NBRC 100064 / NCIMB 13643)</name>
    <name type="common">Pedobacter saltans</name>
    <dbReference type="NCBI Taxonomy" id="762903"/>
    <lineage>
        <taxon>Bacteria</taxon>
        <taxon>Pseudomonadati</taxon>
        <taxon>Bacteroidota</taxon>
        <taxon>Sphingobacteriia</taxon>
        <taxon>Sphingobacteriales</taxon>
        <taxon>Sphingobacteriaceae</taxon>
        <taxon>Pseudopedobacter</taxon>
    </lineage>
</organism>
<dbReference type="AlphaFoldDB" id="F0S7G9"/>
<comment type="function">
    <text evidence="3">Co-chaperone involved in the maturation of iron-sulfur cluster-containing proteins. Seems to help targeting proteins to be folded toward HscA.</text>
</comment>
<proteinExistence type="inferred from homology"/>
<dbReference type="Proteomes" id="UP000000310">
    <property type="component" value="Chromosome"/>
</dbReference>
<dbReference type="STRING" id="762903.Pedsa_0617"/>
<dbReference type="OrthoDB" id="287587at2"/>
<dbReference type="EMBL" id="CP002545">
    <property type="protein sequence ID" value="ADY51194.1"/>
    <property type="molecule type" value="Genomic_DNA"/>
</dbReference>
<sequence>MNYFEFYELPVSFSPDQGVVKKKFYALSKAYHPDFHVNESEERQREILDLSTLNNKAFQTLSDRNKLVPYVLELYGELSEGEKYDLPKAFLMEMMEVNEALMELEFDFDADKLKQIETDVKNIEKNLDDESQNLFSDFEQVNESDKLDVLKKIKDIHFRKKYLLRIKESLLIFASR</sequence>
<dbReference type="HOGENOM" id="CLU_068529_2_0_10"/>
<feature type="domain" description="J" evidence="4">
    <location>
        <begin position="2"/>
        <end position="79"/>
    </location>
</feature>
<dbReference type="SUPFAM" id="SSF47144">
    <property type="entry name" value="HSC20 (HSCB), C-terminal oligomerisation domain"/>
    <property type="match status" value="1"/>
</dbReference>
<reference evidence="5 6" key="1">
    <citation type="journal article" date="2011" name="Stand. Genomic Sci.">
        <title>Complete genome sequence of the gliding, heparinolytic Pedobacter saltans type strain (113).</title>
        <authorList>
            <person name="Liolios K."/>
            <person name="Sikorski J."/>
            <person name="Lu M."/>
            <person name="Nolan M."/>
            <person name="Lapidus A."/>
            <person name="Lucas S."/>
            <person name="Hammon N."/>
            <person name="Deshpande S."/>
            <person name="Cheng J.F."/>
            <person name="Tapia R."/>
            <person name="Han C."/>
            <person name="Goodwin L."/>
            <person name="Pitluck S."/>
            <person name="Huntemann M."/>
            <person name="Ivanova N."/>
            <person name="Pagani I."/>
            <person name="Mavromatis K."/>
            <person name="Ovchinikova G."/>
            <person name="Pati A."/>
            <person name="Chen A."/>
            <person name="Palaniappan K."/>
            <person name="Land M."/>
            <person name="Hauser L."/>
            <person name="Brambilla E.M."/>
            <person name="Kotsyurbenko O."/>
            <person name="Rohde M."/>
            <person name="Tindall B.J."/>
            <person name="Abt B."/>
            <person name="Goker M."/>
            <person name="Detter J.C."/>
            <person name="Woyke T."/>
            <person name="Bristow J."/>
            <person name="Eisen J.A."/>
            <person name="Markowitz V."/>
            <person name="Hugenholtz P."/>
            <person name="Klenk H.P."/>
            <person name="Kyrpides N.C."/>
        </authorList>
    </citation>
    <scope>NUCLEOTIDE SEQUENCE [LARGE SCALE GENOMIC DNA]</scope>
    <source>
        <strain evidence="6">ATCC 51119 / DSM 12145 / JCM 21818 / LMG 10337 / NBRC 100064 / NCIMB 13643</strain>
    </source>
</reference>
<dbReference type="PROSITE" id="PS50076">
    <property type="entry name" value="DNAJ_2"/>
    <property type="match status" value="1"/>
</dbReference>
<comment type="similarity">
    <text evidence="1">Belongs to the HscB family.</text>
</comment>
<dbReference type="Gene3D" id="1.10.287.110">
    <property type="entry name" value="DnaJ domain"/>
    <property type="match status" value="1"/>
</dbReference>
<dbReference type="NCBIfam" id="TIGR00714">
    <property type="entry name" value="hscB"/>
    <property type="match status" value="1"/>
</dbReference>
<dbReference type="InterPro" id="IPR009073">
    <property type="entry name" value="HscB_oligo_C"/>
</dbReference>
<evidence type="ECO:0000256" key="3">
    <source>
        <dbReference type="ARBA" id="ARBA00025596"/>
    </source>
</evidence>
<dbReference type="CDD" id="cd06257">
    <property type="entry name" value="DnaJ"/>
    <property type="match status" value="1"/>
</dbReference>
<dbReference type="GO" id="GO:0051087">
    <property type="term" value="F:protein-folding chaperone binding"/>
    <property type="evidence" value="ECO:0007669"/>
    <property type="project" value="InterPro"/>
</dbReference>
<dbReference type="PANTHER" id="PTHR14021:SF15">
    <property type="entry name" value="IRON-SULFUR CLUSTER CO-CHAPERONE PROTEIN HSCB"/>
    <property type="match status" value="1"/>
</dbReference>
<dbReference type="eggNOG" id="COG0484">
    <property type="taxonomic scope" value="Bacteria"/>
</dbReference>
<dbReference type="KEGG" id="psn:Pedsa_0617"/>
<dbReference type="GO" id="GO:0001671">
    <property type="term" value="F:ATPase activator activity"/>
    <property type="evidence" value="ECO:0007669"/>
    <property type="project" value="InterPro"/>
</dbReference>
<keyword evidence="2" id="KW-0143">Chaperone</keyword>
<keyword evidence="6" id="KW-1185">Reference proteome</keyword>
<dbReference type="InterPro" id="IPR036869">
    <property type="entry name" value="J_dom_sf"/>
</dbReference>
<dbReference type="InterPro" id="IPR001623">
    <property type="entry name" value="DnaJ_domain"/>
</dbReference>